<accession>A0A8S1VPA2</accession>
<dbReference type="PANTHER" id="PTHR23292">
    <property type="entry name" value="LIPOPOLYSACCHARIDE-INDUCED TUMOR NECROSIS FACTOR-ALPHA FACTOR"/>
    <property type="match status" value="1"/>
</dbReference>
<dbReference type="OMA" id="YQEENIP"/>
<comment type="caution">
    <text evidence="8">The sequence shown here is derived from an EMBL/GenBank/DDBJ whole genome shotgun (WGS) entry which is preliminary data.</text>
</comment>
<name>A0A8S1VPA2_PAROT</name>
<keyword evidence="9" id="KW-1185">Reference proteome</keyword>
<feature type="domain" description="LITAF" evidence="7">
    <location>
        <begin position="116"/>
        <end position="197"/>
    </location>
</feature>
<dbReference type="SMART" id="SM00714">
    <property type="entry name" value="LITAF"/>
    <property type="match status" value="1"/>
</dbReference>
<evidence type="ECO:0000256" key="4">
    <source>
        <dbReference type="ARBA" id="ARBA00022833"/>
    </source>
</evidence>
<dbReference type="PANTHER" id="PTHR23292:SF6">
    <property type="entry name" value="FI16602P1-RELATED"/>
    <property type="match status" value="1"/>
</dbReference>
<dbReference type="AlphaFoldDB" id="A0A8S1VPA2"/>
<evidence type="ECO:0000259" key="7">
    <source>
        <dbReference type="PROSITE" id="PS51837"/>
    </source>
</evidence>
<evidence type="ECO:0000256" key="6">
    <source>
        <dbReference type="SAM" id="Phobius"/>
    </source>
</evidence>
<reference evidence="8" key="1">
    <citation type="submission" date="2021-01" db="EMBL/GenBank/DDBJ databases">
        <authorList>
            <consortium name="Genoscope - CEA"/>
            <person name="William W."/>
        </authorList>
    </citation>
    <scope>NUCLEOTIDE SEQUENCE</scope>
</reference>
<evidence type="ECO:0000313" key="8">
    <source>
        <dbReference type="EMBL" id="CAD8178817.1"/>
    </source>
</evidence>
<evidence type="ECO:0000256" key="2">
    <source>
        <dbReference type="ARBA" id="ARBA00005975"/>
    </source>
</evidence>
<evidence type="ECO:0000313" key="9">
    <source>
        <dbReference type="Proteomes" id="UP000683925"/>
    </source>
</evidence>
<dbReference type="InterPro" id="IPR037519">
    <property type="entry name" value="LITAF_fam"/>
</dbReference>
<dbReference type="InterPro" id="IPR006629">
    <property type="entry name" value="LITAF"/>
</dbReference>
<dbReference type="Proteomes" id="UP000683925">
    <property type="component" value="Unassembled WGS sequence"/>
</dbReference>
<comment type="similarity">
    <text evidence="2">Belongs to the CDIP1/LITAF family.</text>
</comment>
<dbReference type="GO" id="GO:0016020">
    <property type="term" value="C:membrane"/>
    <property type="evidence" value="ECO:0007669"/>
    <property type="project" value="UniProtKB-SubCell"/>
</dbReference>
<dbReference type="GO" id="GO:0008270">
    <property type="term" value="F:zinc ion binding"/>
    <property type="evidence" value="ECO:0007669"/>
    <property type="project" value="TreeGrafter"/>
</dbReference>
<dbReference type="PROSITE" id="PS51837">
    <property type="entry name" value="LITAF"/>
    <property type="match status" value="1"/>
</dbReference>
<comment type="subcellular location">
    <subcellularLocation>
        <location evidence="1">Membrane</location>
        <topology evidence="1">Peripheral membrane protein</topology>
    </subcellularLocation>
</comment>
<keyword evidence="4" id="KW-0862">Zinc</keyword>
<sequence length="202" mass="23674">MKTYTKSQLYQEENIPIKIQQQEQIQGTEMKQENNRITSSIPVCVKTRLPESRIYMNNSKIPQFQEVQIHWSERAPIQQVVAQQIVSDVRQSSVEQINNQQMAQPVSRPYQPGSGFPTRQNLPQIPKMRHSQYLQCNWCNQEVHSKVEYRIGLSQLLLCIFLFPAFGVGFIFVCCNMYKDCYHFCTNCWCEIGRVKLIDFNS</sequence>
<keyword evidence="5 6" id="KW-0472">Membrane</keyword>
<evidence type="ECO:0000256" key="1">
    <source>
        <dbReference type="ARBA" id="ARBA00004170"/>
    </source>
</evidence>
<feature type="transmembrane region" description="Helical" evidence="6">
    <location>
        <begin position="156"/>
        <end position="173"/>
    </location>
</feature>
<dbReference type="Pfam" id="PF10601">
    <property type="entry name" value="zf-LITAF-like"/>
    <property type="match status" value="1"/>
</dbReference>
<keyword evidence="6" id="KW-1133">Transmembrane helix</keyword>
<protein>
    <recommendedName>
        <fullName evidence="7">LITAF domain-containing protein</fullName>
    </recommendedName>
</protein>
<organism evidence="8 9">
    <name type="scientific">Paramecium octaurelia</name>
    <dbReference type="NCBI Taxonomy" id="43137"/>
    <lineage>
        <taxon>Eukaryota</taxon>
        <taxon>Sar</taxon>
        <taxon>Alveolata</taxon>
        <taxon>Ciliophora</taxon>
        <taxon>Intramacronucleata</taxon>
        <taxon>Oligohymenophorea</taxon>
        <taxon>Peniculida</taxon>
        <taxon>Parameciidae</taxon>
        <taxon>Paramecium</taxon>
    </lineage>
</organism>
<evidence type="ECO:0000256" key="5">
    <source>
        <dbReference type="ARBA" id="ARBA00023136"/>
    </source>
</evidence>
<keyword evidence="3" id="KW-0479">Metal-binding</keyword>
<keyword evidence="6" id="KW-0812">Transmembrane</keyword>
<dbReference type="OrthoDB" id="311386at2759"/>
<gene>
    <name evidence="8" type="ORF">POCTA_138.1.T0710274</name>
</gene>
<dbReference type="EMBL" id="CAJJDP010000070">
    <property type="protein sequence ID" value="CAD8178817.1"/>
    <property type="molecule type" value="Genomic_DNA"/>
</dbReference>
<proteinExistence type="inferred from homology"/>
<evidence type="ECO:0000256" key="3">
    <source>
        <dbReference type="ARBA" id="ARBA00022723"/>
    </source>
</evidence>